<dbReference type="GO" id="GO:0015108">
    <property type="term" value="F:chloride transmembrane transporter activity"/>
    <property type="evidence" value="ECO:0007669"/>
    <property type="project" value="InterPro"/>
</dbReference>
<dbReference type="RefSeq" id="WP_067978131.1">
    <property type="nucleotide sequence ID" value="NZ_CP014163.1"/>
</dbReference>
<dbReference type="PANTHER" id="PTHR43427">
    <property type="entry name" value="CHLORIDE CHANNEL PROTEIN CLC-E"/>
    <property type="match status" value="1"/>
</dbReference>
<comment type="subcellular location">
    <subcellularLocation>
        <location evidence="1">Membrane</location>
        <topology evidence="1">Multi-pass membrane protein</topology>
    </subcellularLocation>
</comment>
<keyword evidence="3" id="KW-1133">Transmembrane helix</keyword>
<protein>
    <submittedName>
        <fullName evidence="5">Uncharacterized protein</fullName>
    </submittedName>
</protein>
<dbReference type="PANTHER" id="PTHR43427:SF12">
    <property type="entry name" value="CHLORIDE TRANSPORTER"/>
    <property type="match status" value="1"/>
</dbReference>
<dbReference type="InterPro" id="IPR050368">
    <property type="entry name" value="ClC-type_chloride_channel"/>
</dbReference>
<evidence type="ECO:0000256" key="2">
    <source>
        <dbReference type="ARBA" id="ARBA00022692"/>
    </source>
</evidence>
<dbReference type="AlphaFoldDB" id="A0A0X8FKM7"/>
<keyword evidence="2" id="KW-0812">Transmembrane</keyword>
<proteinExistence type="predicted"/>
<dbReference type="SUPFAM" id="SSF81340">
    <property type="entry name" value="Clc chloride channel"/>
    <property type="match status" value="1"/>
</dbReference>
<reference evidence="6" key="2">
    <citation type="submission" date="2016-01" db="EMBL/GenBank/DDBJ databases">
        <title>Six Aerococcus type strain genome sequencing and assembly using PacBio and Illumina Hiseq.</title>
        <authorList>
            <person name="Carkaci D."/>
            <person name="Dargis R."/>
            <person name="Nielsen X.C."/>
            <person name="Skovgaard O."/>
            <person name="Fuursted K."/>
            <person name="Christensen J.J."/>
        </authorList>
    </citation>
    <scope>NUCLEOTIDE SEQUENCE [LARGE SCALE GENOMIC DNA]</scope>
    <source>
        <strain evidence="6">CCUG42038B</strain>
    </source>
</reference>
<dbReference type="KEGG" id="auh:AWM75_03170"/>
<evidence type="ECO:0000313" key="6">
    <source>
        <dbReference type="Proteomes" id="UP000062260"/>
    </source>
</evidence>
<accession>A0A0X8FKM7</accession>
<reference evidence="5 6" key="1">
    <citation type="journal article" date="2016" name="Genome Announc.">
        <title>Complete Genome Sequences of Aerococcus christensenii CCUG 28831T, Aerococcus sanguinicola CCUG 43001T, Aerococcus urinae CCUG 36881T, Aerococcus urinaeequi CCUG 28094T, Aerococcus urinaehominis CCUG 42038 BT, and Aerococcus viridans CCUG 4311T.</title>
        <authorList>
            <person name="Carkaci D."/>
            <person name="Dargis R."/>
            <person name="Nielsen X.C."/>
            <person name="Skovgaard O."/>
            <person name="Fuursted K."/>
            <person name="Christensen J.J."/>
        </authorList>
    </citation>
    <scope>NUCLEOTIDE SEQUENCE [LARGE SCALE GENOMIC DNA]</scope>
    <source>
        <strain evidence="5 6">CCUG42038B</strain>
    </source>
</reference>
<dbReference type="Proteomes" id="UP000062260">
    <property type="component" value="Chromosome"/>
</dbReference>
<dbReference type="STRING" id="128944.AWM75_03170"/>
<dbReference type="GO" id="GO:0016020">
    <property type="term" value="C:membrane"/>
    <property type="evidence" value="ECO:0007669"/>
    <property type="project" value="UniProtKB-SubCell"/>
</dbReference>
<keyword evidence="4" id="KW-0472">Membrane</keyword>
<gene>
    <name evidence="5" type="ORF">AWM75_03170</name>
</gene>
<evidence type="ECO:0000256" key="3">
    <source>
        <dbReference type="ARBA" id="ARBA00022989"/>
    </source>
</evidence>
<dbReference type="EMBL" id="CP014163">
    <property type="protein sequence ID" value="AMB99062.1"/>
    <property type="molecule type" value="Genomic_DNA"/>
</dbReference>
<evidence type="ECO:0000256" key="4">
    <source>
        <dbReference type="ARBA" id="ARBA00023136"/>
    </source>
</evidence>
<dbReference type="Pfam" id="PF00654">
    <property type="entry name" value="Voltage_CLC"/>
    <property type="match status" value="1"/>
</dbReference>
<dbReference type="InterPro" id="IPR001807">
    <property type="entry name" value="ClC"/>
</dbReference>
<dbReference type="Gene3D" id="1.10.3080.10">
    <property type="entry name" value="Clc chloride channel"/>
    <property type="match status" value="1"/>
</dbReference>
<evidence type="ECO:0000256" key="1">
    <source>
        <dbReference type="ARBA" id="ARBA00004141"/>
    </source>
</evidence>
<keyword evidence="6" id="KW-1185">Reference proteome</keyword>
<sequence length="395" mass="42591">MKVLGEKTYLLPLALVIGAVVDALEALFSHGLNFMISLNQAYYLPLVLALPLVGLVIVWIYQRYSPESLAGMSLIFNAVHQRDDNYRIPPLLIPIVIVATWLTHLVGGSAGREGVAVQIGATMGQQFDRWFKDKDQAYSVIFGIAAGFAGLFGTPLAATFFALELLTSGRLLLSVLLPTMLAAYTSLGVSSALKLHHAHFTVDLPQLSHAPVWQLIVMALIFSLAGQLFAHGLEKGKAVASHLMKNPYLRVALGGIILAALLLLTGGRYSGLGEPIIEAIFNGGQALTWDWLWKLALTVLTLSIGFQGGEVTPMFTIGTCLGYVLAPWLGLPNLTVAALGYVTVFAVATNTVIAPMLITMEIFGPEIMPWALPVILLAYSLNGNFSVYGQQKIME</sequence>
<dbReference type="InterPro" id="IPR014743">
    <property type="entry name" value="Cl-channel_core"/>
</dbReference>
<evidence type="ECO:0000313" key="5">
    <source>
        <dbReference type="EMBL" id="AMB99062.1"/>
    </source>
</evidence>
<name>A0A0X8FKM7_9LACT</name>
<dbReference type="OrthoDB" id="9767361at2"/>
<organism evidence="5 6">
    <name type="scientific">Aerococcus urinaehominis</name>
    <dbReference type="NCBI Taxonomy" id="128944"/>
    <lineage>
        <taxon>Bacteria</taxon>
        <taxon>Bacillati</taxon>
        <taxon>Bacillota</taxon>
        <taxon>Bacilli</taxon>
        <taxon>Lactobacillales</taxon>
        <taxon>Aerococcaceae</taxon>
        <taxon>Aerococcus</taxon>
    </lineage>
</organism>